<gene>
    <name evidence="1" type="ORF">L3X38_024537</name>
</gene>
<dbReference type="AlphaFoldDB" id="A0AAD4Z6L2"/>
<comment type="caution">
    <text evidence="1">The sequence shown here is derived from an EMBL/GenBank/DDBJ whole genome shotgun (WGS) entry which is preliminary data.</text>
</comment>
<sequence length="98" mass="11140">MNRALLAKIGWRMHTHDQGFWAQIYEEKYLKYYSILGTPGVSKQECSATWRSVLYGVELLKNGMVWRVGNRDKGSSQGSIWTARSLISLKKGGGMLRS</sequence>
<reference evidence="1 2" key="1">
    <citation type="journal article" date="2022" name="G3 (Bethesda)">
        <title>Whole-genome sequence and methylome profiling of the almond [Prunus dulcis (Mill.) D.A. Webb] cultivar 'Nonpareil'.</title>
        <authorList>
            <person name="D'Amico-Willman K.M."/>
            <person name="Ouma W.Z."/>
            <person name="Meulia T."/>
            <person name="Sideli G.M."/>
            <person name="Gradziel T.M."/>
            <person name="Fresnedo-Ramirez J."/>
        </authorList>
    </citation>
    <scope>NUCLEOTIDE SEQUENCE [LARGE SCALE GENOMIC DNA]</scope>
    <source>
        <strain evidence="1">Clone GOH B32 T37-40</strain>
    </source>
</reference>
<proteinExistence type="predicted"/>
<keyword evidence="2" id="KW-1185">Reference proteome</keyword>
<name>A0AAD4Z6L2_PRUDU</name>
<protein>
    <submittedName>
        <fullName evidence="1">Uncharacterized protein</fullName>
    </submittedName>
</protein>
<evidence type="ECO:0000313" key="2">
    <source>
        <dbReference type="Proteomes" id="UP001054821"/>
    </source>
</evidence>
<evidence type="ECO:0000313" key="1">
    <source>
        <dbReference type="EMBL" id="KAI5334404.1"/>
    </source>
</evidence>
<accession>A0AAD4Z6L2</accession>
<dbReference type="Proteomes" id="UP001054821">
    <property type="component" value="Chromosome 4"/>
</dbReference>
<dbReference type="EMBL" id="JAJFAZ020000004">
    <property type="protein sequence ID" value="KAI5334404.1"/>
    <property type="molecule type" value="Genomic_DNA"/>
</dbReference>
<organism evidence="1 2">
    <name type="scientific">Prunus dulcis</name>
    <name type="common">Almond</name>
    <name type="synonym">Amygdalus dulcis</name>
    <dbReference type="NCBI Taxonomy" id="3755"/>
    <lineage>
        <taxon>Eukaryota</taxon>
        <taxon>Viridiplantae</taxon>
        <taxon>Streptophyta</taxon>
        <taxon>Embryophyta</taxon>
        <taxon>Tracheophyta</taxon>
        <taxon>Spermatophyta</taxon>
        <taxon>Magnoliopsida</taxon>
        <taxon>eudicotyledons</taxon>
        <taxon>Gunneridae</taxon>
        <taxon>Pentapetalae</taxon>
        <taxon>rosids</taxon>
        <taxon>fabids</taxon>
        <taxon>Rosales</taxon>
        <taxon>Rosaceae</taxon>
        <taxon>Amygdaloideae</taxon>
        <taxon>Amygdaleae</taxon>
        <taxon>Prunus</taxon>
    </lineage>
</organism>